<evidence type="ECO:0000313" key="13">
    <source>
        <dbReference type="EMBL" id="CAB4025639.1"/>
    </source>
</evidence>
<organism evidence="13 14">
    <name type="scientific">Paramuricea clavata</name>
    <name type="common">Red gorgonian</name>
    <name type="synonym">Violescent sea-whip</name>
    <dbReference type="NCBI Taxonomy" id="317549"/>
    <lineage>
        <taxon>Eukaryota</taxon>
        <taxon>Metazoa</taxon>
        <taxon>Cnidaria</taxon>
        <taxon>Anthozoa</taxon>
        <taxon>Octocorallia</taxon>
        <taxon>Malacalcyonacea</taxon>
        <taxon>Plexauridae</taxon>
        <taxon>Paramuricea</taxon>
    </lineage>
</organism>
<reference evidence="13" key="1">
    <citation type="submission" date="2020-04" db="EMBL/GenBank/DDBJ databases">
        <authorList>
            <person name="Alioto T."/>
            <person name="Alioto T."/>
            <person name="Gomez Garrido J."/>
        </authorList>
    </citation>
    <scope>NUCLEOTIDE SEQUENCE</scope>
    <source>
        <strain evidence="13">A484AB</strain>
    </source>
</reference>
<evidence type="ECO:0000313" key="14">
    <source>
        <dbReference type="Proteomes" id="UP001152795"/>
    </source>
</evidence>
<dbReference type="InterPro" id="IPR016166">
    <property type="entry name" value="FAD-bd_PCMH"/>
</dbReference>
<dbReference type="InterPro" id="IPR036856">
    <property type="entry name" value="Ald_Oxase/Xan_DH_a/b_sf"/>
</dbReference>
<dbReference type="SMART" id="SM01092">
    <property type="entry name" value="CO_deh_flav_C"/>
    <property type="match status" value="1"/>
</dbReference>
<dbReference type="Gene3D" id="3.10.20.30">
    <property type="match status" value="1"/>
</dbReference>
<evidence type="ECO:0000256" key="9">
    <source>
        <dbReference type="ARBA" id="ARBA00023004"/>
    </source>
</evidence>
<evidence type="ECO:0000256" key="3">
    <source>
        <dbReference type="ARBA" id="ARBA00006849"/>
    </source>
</evidence>
<dbReference type="EMBL" id="CACRXK020013719">
    <property type="protein sequence ID" value="CAB4025639.1"/>
    <property type="molecule type" value="Genomic_DNA"/>
</dbReference>
<dbReference type="SUPFAM" id="SSF54665">
    <property type="entry name" value="CO dehydrogenase molybdoprotein N-domain-like"/>
    <property type="match status" value="1"/>
</dbReference>
<dbReference type="Pfam" id="PF03450">
    <property type="entry name" value="CO_deh_flav_C"/>
    <property type="match status" value="1"/>
</dbReference>
<dbReference type="Proteomes" id="UP001152795">
    <property type="component" value="Unassembled WGS sequence"/>
</dbReference>
<dbReference type="Gene3D" id="3.90.1170.50">
    <property type="entry name" value="Aldehyde oxidase/xanthine dehydrogenase, a/b hammerhead"/>
    <property type="match status" value="1"/>
</dbReference>
<dbReference type="PROSITE" id="PS51085">
    <property type="entry name" value="2FE2S_FER_2"/>
    <property type="match status" value="1"/>
</dbReference>
<dbReference type="Pfam" id="PF00111">
    <property type="entry name" value="Fer2"/>
    <property type="match status" value="1"/>
</dbReference>
<dbReference type="InterPro" id="IPR036318">
    <property type="entry name" value="FAD-bd_PCMH-like_sf"/>
</dbReference>
<dbReference type="OrthoDB" id="8300278at2759"/>
<dbReference type="AlphaFoldDB" id="A0A7D9L806"/>
<name>A0A7D9L806_PARCT</name>
<dbReference type="InterPro" id="IPR036884">
    <property type="entry name" value="2Fe-2S-bd_dom_sf"/>
</dbReference>
<evidence type="ECO:0000256" key="8">
    <source>
        <dbReference type="ARBA" id="ARBA00023002"/>
    </source>
</evidence>
<dbReference type="InterPro" id="IPR016169">
    <property type="entry name" value="FAD-bd_PCMH_sub2"/>
</dbReference>
<keyword evidence="5" id="KW-0001">2Fe-2S</keyword>
<comment type="similarity">
    <text evidence="3">Belongs to the xanthine dehydrogenase family.</text>
</comment>
<evidence type="ECO:0000256" key="7">
    <source>
        <dbReference type="ARBA" id="ARBA00022827"/>
    </source>
</evidence>
<dbReference type="PROSITE" id="PS00197">
    <property type="entry name" value="2FE2S_FER_1"/>
    <property type="match status" value="1"/>
</dbReference>
<keyword evidence="10" id="KW-0411">Iron-sulfur</keyword>
<dbReference type="GO" id="GO:0005506">
    <property type="term" value="F:iron ion binding"/>
    <property type="evidence" value="ECO:0007669"/>
    <property type="project" value="InterPro"/>
</dbReference>
<feature type="non-terminal residue" evidence="13">
    <location>
        <position position="596"/>
    </location>
</feature>
<sequence>MFHADHDEHVIIDYPRMMGSPVAAINVEVNGVTYSISNTSAKTSLNEWLRSQPGLKGTKVTCQEGGCGSCVVALTKQDLVTGKEKTIAVNSCLFPLFAADGFKITTTEGIGSSRSGYHPIQERIAEHNGSQCGYCTPGMVMNMYSLLSENVQPTKQEIEDSFDGNLCRCTGFRPILDAMKSFAKDEKPIDIEDLQGCQGKGNCCSETRTCHGCCFNMEQLAGPQWYKPSSLTDLYTILNDHSSDSVRLVAGNTGTGVYKNDGDFNVYINISDIPELNVVQVTDSALQLGAALSLNTVIRELSSNSKKSKSFDVLATHIKKIANVPVRNIGCWAGNLMLVHNHREFPSDMFTIMSAVGATLTIGSVDASTKSYSLEEFLSVDMKSKVILSINVPFSAEDEVVKTFKIMPRHQNAHAYVNAGFRVSKDSSYTVQGTPSLVFGGVKLSPMRASETEKYLAGKSLLDSATLKGCLSALDEEIVPESSPLTTSVEYRKSLAIGLFYKFYLALLGDKANERVRSAALPYVRPISSGQQSYDTTASDYPLTEPMTKITAKLQASGEAQYTDDIPKRQGEVYGAFVTTTKGNCKIANIDTSEAM</sequence>
<keyword evidence="6" id="KW-0479">Metal-binding</keyword>
<proteinExistence type="inferred from homology"/>
<comment type="cofactor">
    <cofactor evidence="12">
        <name>[2Fe-2S] cluster</name>
        <dbReference type="ChEBI" id="CHEBI:190135"/>
    </cofactor>
</comment>
<dbReference type="InterPro" id="IPR016208">
    <property type="entry name" value="Ald_Oxase/xanthine_DH-like"/>
</dbReference>
<keyword evidence="7" id="KW-0274">FAD</keyword>
<dbReference type="SUPFAM" id="SSF47741">
    <property type="entry name" value="CO dehydrogenase ISP C-domain like"/>
    <property type="match status" value="1"/>
</dbReference>
<protein>
    <submittedName>
        <fullName evidence="13">Xanthine dehydrogenase oxidase-like</fullName>
    </submittedName>
</protein>
<keyword evidence="11" id="KW-0520">NAD</keyword>
<comment type="cofactor">
    <cofactor evidence="2">
        <name>FAD</name>
        <dbReference type="ChEBI" id="CHEBI:57692"/>
    </cofactor>
</comment>
<dbReference type="PANTHER" id="PTHR45444:SF3">
    <property type="entry name" value="XANTHINE DEHYDROGENASE"/>
    <property type="match status" value="1"/>
</dbReference>
<comment type="caution">
    <text evidence="13">The sequence shown here is derived from an EMBL/GenBank/DDBJ whole genome shotgun (WGS) entry which is preliminary data.</text>
</comment>
<dbReference type="Gene3D" id="3.30.43.10">
    <property type="entry name" value="Uridine Diphospho-n-acetylenolpyruvylglucosamine Reductase, domain 2"/>
    <property type="match status" value="1"/>
</dbReference>
<dbReference type="Pfam" id="PF00941">
    <property type="entry name" value="FAD_binding_5"/>
    <property type="match status" value="1"/>
</dbReference>
<dbReference type="InterPro" id="IPR016167">
    <property type="entry name" value="FAD-bd_PCMH_sub1"/>
</dbReference>
<evidence type="ECO:0000256" key="11">
    <source>
        <dbReference type="ARBA" id="ARBA00023027"/>
    </source>
</evidence>
<accession>A0A7D9L806</accession>
<gene>
    <name evidence="13" type="ORF">PACLA_8A023121</name>
</gene>
<dbReference type="Gene3D" id="1.10.150.120">
    <property type="entry name" value="[2Fe-2S]-binding domain"/>
    <property type="match status" value="1"/>
</dbReference>
<dbReference type="InterPro" id="IPR002888">
    <property type="entry name" value="2Fe-2S-bd"/>
</dbReference>
<dbReference type="InterPro" id="IPR012675">
    <property type="entry name" value="Beta-grasp_dom_sf"/>
</dbReference>
<dbReference type="PROSITE" id="PS51387">
    <property type="entry name" value="FAD_PCMH"/>
    <property type="match status" value="1"/>
</dbReference>
<evidence type="ECO:0000256" key="6">
    <source>
        <dbReference type="ARBA" id="ARBA00022723"/>
    </source>
</evidence>
<dbReference type="Pfam" id="PF01799">
    <property type="entry name" value="Fer2_2"/>
    <property type="match status" value="1"/>
</dbReference>
<evidence type="ECO:0000256" key="4">
    <source>
        <dbReference type="ARBA" id="ARBA00022630"/>
    </source>
</evidence>
<dbReference type="InterPro" id="IPR002346">
    <property type="entry name" value="Mopterin_DH_FAD-bd"/>
</dbReference>
<dbReference type="FunFam" id="3.10.20.30:FF:000012">
    <property type="entry name" value="Xanthine dehydrogenase/oxidase"/>
    <property type="match status" value="1"/>
</dbReference>
<dbReference type="Gene3D" id="3.30.465.10">
    <property type="match status" value="1"/>
</dbReference>
<dbReference type="SUPFAM" id="SSF54292">
    <property type="entry name" value="2Fe-2S ferredoxin-like"/>
    <property type="match status" value="1"/>
</dbReference>
<dbReference type="InterPro" id="IPR005107">
    <property type="entry name" value="CO_DH_flav_C"/>
</dbReference>
<evidence type="ECO:0000256" key="10">
    <source>
        <dbReference type="ARBA" id="ARBA00023014"/>
    </source>
</evidence>
<dbReference type="SUPFAM" id="SSF55447">
    <property type="entry name" value="CO dehydrogenase flavoprotein C-terminal domain-like"/>
    <property type="match status" value="1"/>
</dbReference>
<evidence type="ECO:0000256" key="5">
    <source>
        <dbReference type="ARBA" id="ARBA00022714"/>
    </source>
</evidence>
<dbReference type="GO" id="GO:0016491">
    <property type="term" value="F:oxidoreductase activity"/>
    <property type="evidence" value="ECO:0007669"/>
    <property type="project" value="UniProtKB-KW"/>
</dbReference>
<keyword evidence="4" id="KW-0285">Flavoprotein</keyword>
<keyword evidence="8" id="KW-0560">Oxidoreductase</keyword>
<evidence type="ECO:0000256" key="1">
    <source>
        <dbReference type="ARBA" id="ARBA00001924"/>
    </source>
</evidence>
<comment type="cofactor">
    <cofactor evidence="1">
        <name>Mo-molybdopterin</name>
        <dbReference type="ChEBI" id="CHEBI:71302"/>
    </cofactor>
</comment>
<dbReference type="SUPFAM" id="SSF56176">
    <property type="entry name" value="FAD-binding/transporter-associated domain-like"/>
    <property type="match status" value="1"/>
</dbReference>
<dbReference type="InterPro" id="IPR036010">
    <property type="entry name" value="2Fe-2S_ferredoxin-like_sf"/>
</dbReference>
<dbReference type="Gene3D" id="3.30.390.50">
    <property type="entry name" value="CO dehydrogenase flavoprotein, C-terminal domain"/>
    <property type="match status" value="1"/>
</dbReference>
<evidence type="ECO:0000256" key="2">
    <source>
        <dbReference type="ARBA" id="ARBA00001974"/>
    </source>
</evidence>
<dbReference type="GO" id="GO:0051537">
    <property type="term" value="F:2 iron, 2 sulfur cluster binding"/>
    <property type="evidence" value="ECO:0007669"/>
    <property type="project" value="UniProtKB-KW"/>
</dbReference>
<dbReference type="InterPro" id="IPR001041">
    <property type="entry name" value="2Fe-2S_ferredoxin-type"/>
</dbReference>
<dbReference type="InterPro" id="IPR036683">
    <property type="entry name" value="CO_DH_flav_C_dom_sf"/>
</dbReference>
<keyword evidence="9" id="KW-0408">Iron</keyword>
<keyword evidence="14" id="KW-1185">Reference proteome</keyword>
<dbReference type="GO" id="GO:0071949">
    <property type="term" value="F:FAD binding"/>
    <property type="evidence" value="ECO:0007669"/>
    <property type="project" value="InterPro"/>
</dbReference>
<dbReference type="InterPro" id="IPR006058">
    <property type="entry name" value="2Fe2S_fd_BS"/>
</dbReference>
<dbReference type="FunFam" id="3.30.390.50:FF:000003">
    <property type="entry name" value="Aldehyde oxidase1"/>
    <property type="match status" value="1"/>
</dbReference>
<evidence type="ECO:0000256" key="12">
    <source>
        <dbReference type="ARBA" id="ARBA00034078"/>
    </source>
</evidence>
<dbReference type="PANTHER" id="PTHR45444">
    <property type="entry name" value="XANTHINE DEHYDROGENASE"/>
    <property type="match status" value="1"/>
</dbReference>